<dbReference type="GO" id="GO:0022857">
    <property type="term" value="F:transmembrane transporter activity"/>
    <property type="evidence" value="ECO:0007669"/>
    <property type="project" value="TreeGrafter"/>
</dbReference>
<dbReference type="GO" id="GO:0005886">
    <property type="term" value="C:plasma membrane"/>
    <property type="evidence" value="ECO:0007669"/>
    <property type="project" value="TreeGrafter"/>
</dbReference>
<dbReference type="PROSITE" id="PS51846">
    <property type="entry name" value="CNNM"/>
    <property type="match status" value="1"/>
</dbReference>
<dbReference type="Pfam" id="PF25562">
    <property type="entry name" value="CNBH_CNNM2_C"/>
    <property type="match status" value="1"/>
</dbReference>
<dbReference type="EMBL" id="CAJPEX010001371">
    <property type="protein sequence ID" value="CAG0918966.1"/>
    <property type="molecule type" value="Genomic_DNA"/>
</dbReference>
<feature type="compositionally biased region" description="Polar residues" evidence="2">
    <location>
        <begin position="789"/>
        <end position="823"/>
    </location>
</feature>
<dbReference type="PANTHER" id="PTHR12064:SF94">
    <property type="entry name" value="UNEXTENDED PROTEIN"/>
    <property type="match status" value="1"/>
</dbReference>
<feature type="transmembrane region" description="Helical" evidence="3">
    <location>
        <begin position="371"/>
        <end position="389"/>
    </location>
</feature>
<dbReference type="PANTHER" id="PTHR12064">
    <property type="entry name" value="METAL TRANSPORTER CNNM"/>
    <property type="match status" value="1"/>
</dbReference>
<sequence>MNRGAILLTVVFVVVCSAQLCGGTNRCIPFSRQYPGKPFGYLVRVDVDTSLVSSDIVLSNLYGPKNSPCLSIQTKPIRVKKACDFTSEVVIPMPDIQQKEVGTHSLSKDHFVCSKNASNHQWVHMGLEAKPIFSELEIGARKHLRSKRSAPADVEIIGLRVEGGGGRNPYNNDDGIATIMANTDAVLRIFGKNLGSGLKFKFAYGLPSEFNDTMCDDSGSTRVFTTDAGINSNAAFLPVKLPDMSSSDGRFYLCLKQEIAGVGIAWNVLGSDPALLIRTDSRLLPVWLQLLIIAILLILSGLFSGLNLGLMALDRTDLKIICNTGSEKEKRYAQKVMPVRQLGNYLLCSLLLGNVLVNSSLTLLLDDLTSGLVAVVGSTMGIVIFGEIIPQAICSRHGLAIGAWTVWITKIFMAATFPLSYPISKILDKFLGEEIGNYYNRERLKELVKVTNEYNDLERDEVNIISGALDLKKKTVSEVMTKLDDVFMLSYEAVLDFTTMSEIRRNADNRTKKRLRRNEARENESLFVNKRLDTKLRISPQLAMAALQYLSTSVEAFKPFRISEQILRKLLQQDIFFLIKAPKVWEGNGESSYMIYQRGKPEDYFVLILEGRAEVIVGSENLTFEAGPFTCFGMRALGFLDKDSEASNFCELVAKRVNPSRDPPGDDTFEETALLVPPSCHSRPTLKKNKQKINNNNNILAVCSGACPHWNSCPSFIGKPPPPDNPSTFVPDYSVRAVTDLSFIKIRSSQYVAARRATALFHSTKQECSSRDDNQLDSEVDKIWKDAENSTNLQRSRQPSVSSALSTPSAQRRTSMDLTIDTQPPSPSMPGRDATTTSVGDCEEEPGTGTGTVVSNPMTTSVSVGNGGVPESAVVDRAGGEGDCPC</sequence>
<keyword evidence="1 3" id="KW-1133">Transmembrane helix</keyword>
<evidence type="ECO:0000256" key="1">
    <source>
        <dbReference type="PROSITE-ProRule" id="PRU01193"/>
    </source>
</evidence>
<dbReference type="AlphaFoldDB" id="A0A7R9GFB3"/>
<feature type="signal peptide" evidence="4">
    <location>
        <begin position="1"/>
        <end position="18"/>
    </location>
</feature>
<evidence type="ECO:0000259" key="5">
    <source>
        <dbReference type="PROSITE" id="PS50042"/>
    </source>
</evidence>
<dbReference type="PROSITE" id="PS50042">
    <property type="entry name" value="CNMP_BINDING_3"/>
    <property type="match status" value="1"/>
</dbReference>
<feature type="compositionally biased region" description="Polar residues" evidence="2">
    <location>
        <begin position="851"/>
        <end position="864"/>
    </location>
</feature>
<feature type="region of interest" description="Disordered" evidence="2">
    <location>
        <begin position="788"/>
        <end position="886"/>
    </location>
</feature>
<dbReference type="Pfam" id="PF01595">
    <property type="entry name" value="CNNM"/>
    <property type="match status" value="1"/>
</dbReference>
<dbReference type="Proteomes" id="UP000678499">
    <property type="component" value="Unassembled WGS sequence"/>
</dbReference>
<feature type="transmembrane region" description="Helical" evidence="3">
    <location>
        <begin position="401"/>
        <end position="421"/>
    </location>
</feature>
<feature type="domain" description="Cyclic nucleotide-binding" evidence="5">
    <location>
        <begin position="566"/>
        <end position="647"/>
    </location>
</feature>
<dbReference type="EMBL" id="OA883408">
    <property type="protein sequence ID" value="CAD7278814.1"/>
    <property type="molecule type" value="Genomic_DNA"/>
</dbReference>
<protein>
    <recommendedName>
        <fullName evidence="9">Metal transporter CNNM2</fullName>
    </recommendedName>
</protein>
<gene>
    <name evidence="7" type="ORF">NMOB1V02_LOCUS6510</name>
</gene>
<evidence type="ECO:0000256" key="2">
    <source>
        <dbReference type="SAM" id="MobiDB-lite"/>
    </source>
</evidence>
<feature type="chain" id="PRO_5036210800" description="Metal transporter CNNM2" evidence="4">
    <location>
        <begin position="19"/>
        <end position="886"/>
    </location>
</feature>
<evidence type="ECO:0000256" key="3">
    <source>
        <dbReference type="SAM" id="Phobius"/>
    </source>
</evidence>
<evidence type="ECO:0008006" key="9">
    <source>
        <dbReference type="Google" id="ProtNLM"/>
    </source>
</evidence>
<organism evidence="7">
    <name type="scientific">Notodromas monacha</name>
    <dbReference type="NCBI Taxonomy" id="399045"/>
    <lineage>
        <taxon>Eukaryota</taxon>
        <taxon>Metazoa</taxon>
        <taxon>Ecdysozoa</taxon>
        <taxon>Arthropoda</taxon>
        <taxon>Crustacea</taxon>
        <taxon>Oligostraca</taxon>
        <taxon>Ostracoda</taxon>
        <taxon>Podocopa</taxon>
        <taxon>Podocopida</taxon>
        <taxon>Cypridocopina</taxon>
        <taxon>Cypridoidea</taxon>
        <taxon>Cyprididae</taxon>
        <taxon>Notodromas</taxon>
    </lineage>
</organism>
<dbReference type="InterPro" id="IPR000595">
    <property type="entry name" value="cNMP-bd_dom"/>
</dbReference>
<name>A0A7R9GFB3_9CRUS</name>
<dbReference type="InterPro" id="IPR002550">
    <property type="entry name" value="CNNM"/>
</dbReference>
<evidence type="ECO:0000256" key="4">
    <source>
        <dbReference type="SAM" id="SignalP"/>
    </source>
</evidence>
<feature type="transmembrane region" description="Helical" evidence="3">
    <location>
        <begin position="286"/>
        <end position="310"/>
    </location>
</feature>
<keyword evidence="1 3" id="KW-0812">Transmembrane</keyword>
<keyword evidence="1 3" id="KW-0472">Membrane</keyword>
<feature type="domain" description="CNNM transmembrane" evidence="6">
    <location>
        <begin position="282"/>
        <end position="461"/>
    </location>
</feature>
<evidence type="ECO:0000313" key="7">
    <source>
        <dbReference type="EMBL" id="CAD7278814.1"/>
    </source>
</evidence>
<dbReference type="InterPro" id="IPR045095">
    <property type="entry name" value="ACDP"/>
</dbReference>
<accession>A0A7R9GFB3</accession>
<dbReference type="GO" id="GO:0010960">
    <property type="term" value="P:magnesium ion homeostasis"/>
    <property type="evidence" value="ECO:0007669"/>
    <property type="project" value="InterPro"/>
</dbReference>
<dbReference type="OrthoDB" id="6372419at2759"/>
<proteinExistence type="predicted"/>
<evidence type="ECO:0000259" key="6">
    <source>
        <dbReference type="PROSITE" id="PS51846"/>
    </source>
</evidence>
<keyword evidence="8" id="KW-1185">Reference proteome</keyword>
<evidence type="ECO:0000313" key="8">
    <source>
        <dbReference type="Proteomes" id="UP000678499"/>
    </source>
</evidence>
<feature type="transmembrane region" description="Helical" evidence="3">
    <location>
        <begin position="345"/>
        <end position="365"/>
    </location>
</feature>
<reference evidence="7" key="1">
    <citation type="submission" date="2020-11" db="EMBL/GenBank/DDBJ databases">
        <authorList>
            <person name="Tran Van P."/>
        </authorList>
    </citation>
    <scope>NUCLEOTIDE SEQUENCE</scope>
</reference>
<dbReference type="InterPro" id="IPR046342">
    <property type="entry name" value="CBS_dom_sf"/>
</dbReference>
<dbReference type="Gene3D" id="3.10.580.10">
    <property type="entry name" value="CBS-domain"/>
    <property type="match status" value="1"/>
</dbReference>
<keyword evidence="4" id="KW-0732">Signal</keyword>